<keyword evidence="9 10" id="KW-0131">Cell cycle</keyword>
<sequence length="307" mass="34068">MAKSTTPRQDSAVIYDDDPDYLSEFRSSMLSRGLSLATRNAYSQDLRLCIRLSDTPVSQWQSTDVIAHLERLTQLDKSPRSIARNLASLRQFFLWQIETGARDDNPCAQIKTPKLGKPLPKTLSERDVGALLSAPDVSSLLGTRDKAMLEVLYACGLRVSELVNLSLDALNLNSGWLIITGKGNKTRLVPLGEYALTALEAYLAVRSTMLVGQKDCQAVFLSEQGGYMTRHNFWHIIKKYALIAGIKSTISPHTLRHAFATHLVNHGADLRSVQLLLGHSDLSTTQIYTHVATTRLQALHSKHHPRG</sequence>
<dbReference type="InterPro" id="IPR023009">
    <property type="entry name" value="Tyrosine_recombinase_XerC/XerD"/>
</dbReference>
<keyword evidence="8 10" id="KW-0233">DNA recombination</keyword>
<accession>A0A1T0CFM3</accession>
<keyword evidence="3 10" id="KW-0963">Cytoplasm</keyword>
<feature type="active site" evidence="10">
    <location>
        <position position="253"/>
    </location>
</feature>
<dbReference type="SUPFAM" id="SSF56349">
    <property type="entry name" value="DNA breaking-rejoining enzymes"/>
    <property type="match status" value="1"/>
</dbReference>
<dbReference type="InterPro" id="IPR011932">
    <property type="entry name" value="Recomb_XerD"/>
</dbReference>
<dbReference type="CDD" id="cd00798">
    <property type="entry name" value="INT_XerDC_C"/>
    <property type="match status" value="1"/>
</dbReference>
<dbReference type="Pfam" id="PF00589">
    <property type="entry name" value="Phage_integrase"/>
    <property type="match status" value="1"/>
</dbReference>
<comment type="caution">
    <text evidence="13">The sequence shown here is derived from an EMBL/GenBank/DDBJ whole genome shotgun (WGS) entry which is preliminary data.</text>
</comment>
<keyword evidence="7 10" id="KW-0238">DNA-binding</keyword>
<feature type="active site" evidence="10">
    <location>
        <position position="158"/>
    </location>
</feature>
<dbReference type="GO" id="GO:0007059">
    <property type="term" value="P:chromosome segregation"/>
    <property type="evidence" value="ECO:0007669"/>
    <property type="project" value="UniProtKB-UniRule"/>
</dbReference>
<keyword evidence="5 10" id="KW-0159">Chromosome partition</keyword>
<evidence type="ECO:0000256" key="3">
    <source>
        <dbReference type="ARBA" id="ARBA00022490"/>
    </source>
</evidence>
<dbReference type="InterPro" id="IPR011010">
    <property type="entry name" value="DNA_brk_join_enz"/>
</dbReference>
<dbReference type="Gene3D" id="1.10.150.130">
    <property type="match status" value="1"/>
</dbReference>
<evidence type="ECO:0000256" key="4">
    <source>
        <dbReference type="ARBA" id="ARBA00022618"/>
    </source>
</evidence>
<feature type="active site" evidence="10">
    <location>
        <position position="279"/>
    </location>
</feature>
<dbReference type="InterPro" id="IPR013762">
    <property type="entry name" value="Integrase-like_cat_sf"/>
</dbReference>
<dbReference type="PANTHER" id="PTHR30349">
    <property type="entry name" value="PHAGE INTEGRASE-RELATED"/>
    <property type="match status" value="1"/>
</dbReference>
<dbReference type="EMBL" id="MUYU01000035">
    <property type="protein sequence ID" value="OOS20931.1"/>
    <property type="molecule type" value="Genomic_DNA"/>
</dbReference>
<keyword evidence="6 10" id="KW-0229">DNA integration</keyword>
<dbReference type="NCBIfam" id="TIGR02225">
    <property type="entry name" value="recomb_XerD"/>
    <property type="match status" value="1"/>
</dbReference>
<dbReference type="GO" id="GO:0051301">
    <property type="term" value="P:cell division"/>
    <property type="evidence" value="ECO:0007669"/>
    <property type="project" value="UniProtKB-KW"/>
</dbReference>
<evidence type="ECO:0000256" key="6">
    <source>
        <dbReference type="ARBA" id="ARBA00022908"/>
    </source>
</evidence>
<evidence type="ECO:0000313" key="13">
    <source>
        <dbReference type="EMBL" id="OOS20931.1"/>
    </source>
</evidence>
<dbReference type="HAMAP" id="MF_01808">
    <property type="entry name" value="Recomb_XerC_XerD"/>
    <property type="match status" value="1"/>
</dbReference>
<dbReference type="InterPro" id="IPR002104">
    <property type="entry name" value="Integrase_catalytic"/>
</dbReference>
<evidence type="ECO:0000259" key="12">
    <source>
        <dbReference type="PROSITE" id="PS51900"/>
    </source>
</evidence>
<dbReference type="InterPro" id="IPR004107">
    <property type="entry name" value="Integrase_SAM-like_N"/>
</dbReference>
<feature type="active site" description="O-(3'-phospho-DNA)-tyrosine intermediate" evidence="10">
    <location>
        <position position="288"/>
    </location>
</feature>
<dbReference type="Gene3D" id="1.10.443.10">
    <property type="entry name" value="Intergrase catalytic core"/>
    <property type="match status" value="1"/>
</dbReference>
<proteinExistence type="inferred from homology"/>
<protein>
    <recommendedName>
        <fullName evidence="10">Tyrosine recombinase XerC</fullName>
    </recommendedName>
</protein>
<organism evidence="13 14">
    <name type="scientific">Moraxella pluranimalium</name>
    <dbReference type="NCBI Taxonomy" id="470453"/>
    <lineage>
        <taxon>Bacteria</taxon>
        <taxon>Pseudomonadati</taxon>
        <taxon>Pseudomonadota</taxon>
        <taxon>Gammaproteobacteria</taxon>
        <taxon>Moraxellales</taxon>
        <taxon>Moraxellaceae</taxon>
        <taxon>Moraxella</taxon>
    </lineage>
</organism>
<dbReference type="Pfam" id="PF02899">
    <property type="entry name" value="Phage_int_SAM_1"/>
    <property type="match status" value="1"/>
</dbReference>
<dbReference type="InterPro" id="IPR044068">
    <property type="entry name" value="CB"/>
</dbReference>
<dbReference type="GO" id="GO:0003677">
    <property type="term" value="F:DNA binding"/>
    <property type="evidence" value="ECO:0007669"/>
    <property type="project" value="UniProtKB-UniRule"/>
</dbReference>
<evidence type="ECO:0000259" key="11">
    <source>
        <dbReference type="PROSITE" id="PS51898"/>
    </source>
</evidence>
<dbReference type="InterPro" id="IPR010998">
    <property type="entry name" value="Integrase_recombinase_N"/>
</dbReference>
<keyword evidence="4 10" id="KW-0132">Cell division</keyword>
<dbReference type="InterPro" id="IPR050090">
    <property type="entry name" value="Tyrosine_recombinase_XerCD"/>
</dbReference>
<comment type="similarity">
    <text evidence="10">Belongs to the 'phage' integrase family. XerC subfamily.</text>
</comment>
<feature type="active site" evidence="10">
    <location>
        <position position="256"/>
    </location>
</feature>
<feature type="active site" evidence="10">
    <location>
        <position position="182"/>
    </location>
</feature>
<reference evidence="13 14" key="1">
    <citation type="submission" date="2017-02" db="EMBL/GenBank/DDBJ databases">
        <title>Draft genome sequence of Moraxella pluranimalium CCUG 54913T type strain.</title>
        <authorList>
            <person name="Salva-Serra F."/>
            <person name="Engstrom-Jakobsson H."/>
            <person name="Thorell K."/>
            <person name="Jaen-Luchoro D."/>
            <person name="Gonzales-Siles L."/>
            <person name="Karlsson R."/>
            <person name="Yazdan S."/>
            <person name="Boulund F."/>
            <person name="Johnning A."/>
            <person name="Engstrand L."/>
            <person name="Kristiansson E."/>
            <person name="Moore E."/>
        </authorList>
    </citation>
    <scope>NUCLEOTIDE SEQUENCE [LARGE SCALE GENOMIC DNA]</scope>
    <source>
        <strain evidence="13 14">CCUG 54913</strain>
    </source>
</reference>
<dbReference type="AlphaFoldDB" id="A0A1T0CFM3"/>
<dbReference type="OrthoDB" id="9801717at2"/>
<dbReference type="Proteomes" id="UP000189800">
    <property type="component" value="Unassembled WGS sequence"/>
</dbReference>
<dbReference type="PROSITE" id="PS51898">
    <property type="entry name" value="TYR_RECOMBINASE"/>
    <property type="match status" value="1"/>
</dbReference>
<dbReference type="GO" id="GO:0006313">
    <property type="term" value="P:DNA transposition"/>
    <property type="evidence" value="ECO:0007669"/>
    <property type="project" value="UniProtKB-UniRule"/>
</dbReference>
<evidence type="ECO:0000256" key="2">
    <source>
        <dbReference type="ARBA" id="ARBA00010450"/>
    </source>
</evidence>
<comment type="subcellular location">
    <subcellularLocation>
        <location evidence="1 10">Cytoplasm</location>
    </subcellularLocation>
</comment>
<feature type="domain" description="Tyr recombinase" evidence="11">
    <location>
        <begin position="118"/>
        <end position="301"/>
    </location>
</feature>
<gene>
    <name evidence="10" type="primary">xerC</name>
    <name evidence="13" type="ORF">B0680_10285</name>
</gene>
<comment type="function">
    <text evidence="10">Site-specific tyrosine recombinase, which acts by catalyzing the cutting and rejoining of the recombining DNA molecules. The XerC-XerD complex is essential to convert dimers of the bacterial chromosome into monomers to permit their segregation at cell division. It also contributes to the segregational stability of plasmids.</text>
</comment>
<evidence type="ECO:0000256" key="5">
    <source>
        <dbReference type="ARBA" id="ARBA00022829"/>
    </source>
</evidence>
<keyword evidence="14" id="KW-1185">Reference proteome</keyword>
<dbReference type="STRING" id="470453.B0680_10285"/>
<dbReference type="RefSeq" id="WP_078255005.1">
    <property type="nucleotide sequence ID" value="NZ_MUYU01000035.1"/>
</dbReference>
<evidence type="ECO:0000256" key="9">
    <source>
        <dbReference type="ARBA" id="ARBA00023306"/>
    </source>
</evidence>
<comment type="subunit">
    <text evidence="10">Forms a cyclic heterotetrameric complex composed of two molecules of XerC and two molecules of XerD.</text>
</comment>
<comment type="similarity">
    <text evidence="2">Belongs to the 'phage' integrase family. XerD subfamily.</text>
</comment>
<dbReference type="PANTHER" id="PTHR30349:SF90">
    <property type="entry name" value="TYROSINE RECOMBINASE XERD"/>
    <property type="match status" value="1"/>
</dbReference>
<evidence type="ECO:0000313" key="14">
    <source>
        <dbReference type="Proteomes" id="UP000189800"/>
    </source>
</evidence>
<evidence type="ECO:0000256" key="1">
    <source>
        <dbReference type="ARBA" id="ARBA00004496"/>
    </source>
</evidence>
<dbReference type="GO" id="GO:0005737">
    <property type="term" value="C:cytoplasm"/>
    <property type="evidence" value="ECO:0007669"/>
    <property type="project" value="UniProtKB-SubCell"/>
</dbReference>
<dbReference type="GO" id="GO:0009037">
    <property type="term" value="F:tyrosine-based site-specific recombinase activity"/>
    <property type="evidence" value="ECO:0007669"/>
    <property type="project" value="UniProtKB-UniRule"/>
</dbReference>
<dbReference type="NCBIfam" id="NF001399">
    <property type="entry name" value="PRK00283.1"/>
    <property type="match status" value="1"/>
</dbReference>
<dbReference type="PROSITE" id="PS51900">
    <property type="entry name" value="CB"/>
    <property type="match status" value="1"/>
</dbReference>
<name>A0A1T0CFM3_9GAMM</name>
<evidence type="ECO:0000256" key="8">
    <source>
        <dbReference type="ARBA" id="ARBA00023172"/>
    </source>
</evidence>
<evidence type="ECO:0000256" key="7">
    <source>
        <dbReference type="ARBA" id="ARBA00023125"/>
    </source>
</evidence>
<feature type="domain" description="Core-binding (CB)" evidence="12">
    <location>
        <begin position="16"/>
        <end position="97"/>
    </location>
</feature>
<evidence type="ECO:0000256" key="10">
    <source>
        <dbReference type="HAMAP-Rule" id="MF_01808"/>
    </source>
</evidence>